<dbReference type="GO" id="GO:0003700">
    <property type="term" value="F:DNA-binding transcription factor activity"/>
    <property type="evidence" value="ECO:0007669"/>
    <property type="project" value="InterPro"/>
</dbReference>
<feature type="domain" description="HTH araC/xylS-type" evidence="3">
    <location>
        <begin position="201"/>
        <end position="298"/>
    </location>
</feature>
<dbReference type="SUPFAM" id="SSF46689">
    <property type="entry name" value="Homeodomain-like"/>
    <property type="match status" value="2"/>
</dbReference>
<dbReference type="InterPro" id="IPR009057">
    <property type="entry name" value="Homeodomain-like_sf"/>
</dbReference>
<dbReference type="EMBL" id="PDET01000013">
    <property type="protein sequence ID" value="PRD14173.1"/>
    <property type="molecule type" value="Genomic_DNA"/>
</dbReference>
<sequence length="299" mass="33647">MNSAPRFCWQRQPSAHASCRGFVDRLQLDEGLSMAYCQYQPRRELREPGIAERDIRSLTIAIALEGSTVTHARDGSQYHFRAGHSTVALFSRSHGERFFPAGQQVRQLRLIIDEPLMEQYALTGLLSGRQRDNQVHSLFSGQHGSCIQQLAERIVALHSSASSGLEIQIAALTLLAEQARLLSPPPVNSRELNGLAQDRLIRARELLQQHYDRPLTVAWLCTQVGTNEFALKQGFRALFDTTPHRMLTEIRMAHAWELLESGLHASTVAWKVGYQHLSSFSAAFQRFYGRTPTSVSGKR</sequence>
<comment type="caution">
    <text evidence="4">The sequence shown here is derived from an EMBL/GenBank/DDBJ whole genome shotgun (WGS) entry which is preliminary data.</text>
</comment>
<keyword evidence="5" id="KW-1185">Reference proteome</keyword>
<protein>
    <submittedName>
        <fullName evidence="4">AraC family transcriptional regulator</fullName>
    </submittedName>
</protein>
<evidence type="ECO:0000259" key="3">
    <source>
        <dbReference type="PROSITE" id="PS01124"/>
    </source>
</evidence>
<keyword evidence="1" id="KW-0805">Transcription regulation</keyword>
<evidence type="ECO:0000313" key="4">
    <source>
        <dbReference type="EMBL" id="PRD14173.1"/>
    </source>
</evidence>
<name>A0A2S9I8P4_9GAMM</name>
<dbReference type="AlphaFoldDB" id="A0A2S9I8P4"/>
<gene>
    <name evidence="4" type="ORF">CQW29_17950</name>
</gene>
<dbReference type="GO" id="GO:0043565">
    <property type="term" value="F:sequence-specific DNA binding"/>
    <property type="evidence" value="ECO:0007669"/>
    <property type="project" value="InterPro"/>
</dbReference>
<dbReference type="Proteomes" id="UP000239181">
    <property type="component" value="Unassembled WGS sequence"/>
</dbReference>
<evidence type="ECO:0000256" key="2">
    <source>
        <dbReference type="ARBA" id="ARBA00023163"/>
    </source>
</evidence>
<proteinExistence type="predicted"/>
<organism evidence="4 5">
    <name type="scientific">Pantoea coffeiphila</name>
    <dbReference type="NCBI Taxonomy" id="1465635"/>
    <lineage>
        <taxon>Bacteria</taxon>
        <taxon>Pseudomonadati</taxon>
        <taxon>Pseudomonadota</taxon>
        <taxon>Gammaproteobacteria</taxon>
        <taxon>Enterobacterales</taxon>
        <taxon>Erwiniaceae</taxon>
        <taxon>Pantoea</taxon>
    </lineage>
</organism>
<evidence type="ECO:0000256" key="1">
    <source>
        <dbReference type="ARBA" id="ARBA00023015"/>
    </source>
</evidence>
<dbReference type="RefSeq" id="WP_105594107.1">
    <property type="nucleotide sequence ID" value="NZ_PDET01000013.1"/>
</dbReference>
<keyword evidence="2" id="KW-0804">Transcription</keyword>
<dbReference type="Gene3D" id="1.10.10.60">
    <property type="entry name" value="Homeodomain-like"/>
    <property type="match status" value="1"/>
</dbReference>
<dbReference type="SMART" id="SM00342">
    <property type="entry name" value="HTH_ARAC"/>
    <property type="match status" value="1"/>
</dbReference>
<dbReference type="PANTHER" id="PTHR47893">
    <property type="entry name" value="REGULATORY PROTEIN PCHR"/>
    <property type="match status" value="1"/>
</dbReference>
<dbReference type="Pfam" id="PF12833">
    <property type="entry name" value="HTH_18"/>
    <property type="match status" value="1"/>
</dbReference>
<dbReference type="InterPro" id="IPR018060">
    <property type="entry name" value="HTH_AraC"/>
</dbReference>
<evidence type="ECO:0000313" key="5">
    <source>
        <dbReference type="Proteomes" id="UP000239181"/>
    </source>
</evidence>
<reference evidence="4 5" key="1">
    <citation type="submission" date="2017-10" db="EMBL/GenBank/DDBJ databases">
        <title>Draft genome of two endophytic bacteria isolated from 'guarana' Paullinia cupana (Mart.) Ducke.</title>
        <authorList>
            <person name="Siqueira K.A."/>
            <person name="Liotti R.G."/>
            <person name="Mendes T.A."/>
            <person name="Soares M.A."/>
        </authorList>
    </citation>
    <scope>NUCLEOTIDE SEQUENCE [LARGE SCALE GENOMIC DNA]</scope>
    <source>
        <strain evidence="4 5">342</strain>
    </source>
</reference>
<dbReference type="InterPro" id="IPR053142">
    <property type="entry name" value="PchR_regulatory_protein"/>
</dbReference>
<dbReference type="PROSITE" id="PS01124">
    <property type="entry name" value="HTH_ARAC_FAMILY_2"/>
    <property type="match status" value="1"/>
</dbReference>
<accession>A0A2S9I8P4</accession>
<dbReference type="PANTHER" id="PTHR47893:SF1">
    <property type="entry name" value="REGULATORY PROTEIN PCHR"/>
    <property type="match status" value="1"/>
</dbReference>
<dbReference type="OrthoDB" id="6670788at2"/>